<evidence type="ECO:0000256" key="1">
    <source>
        <dbReference type="ARBA" id="ARBA00000085"/>
    </source>
</evidence>
<dbReference type="InterPro" id="IPR003661">
    <property type="entry name" value="HisK_dim/P_dom"/>
</dbReference>
<keyword evidence="15" id="KW-1185">Reference proteome</keyword>
<evidence type="ECO:0000256" key="4">
    <source>
        <dbReference type="ARBA" id="ARBA00022475"/>
    </source>
</evidence>
<reference evidence="15" key="1">
    <citation type="submission" date="2016-10" db="EMBL/GenBank/DDBJ databases">
        <authorList>
            <person name="Varghese N."/>
            <person name="Submissions S."/>
        </authorList>
    </citation>
    <scope>NUCLEOTIDE SEQUENCE [LARGE SCALE GENOMIC DNA]</scope>
    <source>
        <strain evidence="15">Mob M</strain>
    </source>
</reference>
<evidence type="ECO:0000256" key="11">
    <source>
        <dbReference type="ARBA" id="ARBA00023136"/>
    </source>
</evidence>
<dbReference type="CDD" id="cd00130">
    <property type="entry name" value="PAS"/>
    <property type="match status" value="1"/>
</dbReference>
<dbReference type="EMBL" id="FOUJ01000004">
    <property type="protein sequence ID" value="SFM66709.1"/>
    <property type="molecule type" value="Genomic_DNA"/>
</dbReference>
<gene>
    <name evidence="14" type="ORF">SAMN04488696_1960</name>
</gene>
<dbReference type="OrthoDB" id="342253at2157"/>
<dbReference type="EC" id="2.7.13.3" evidence="3"/>
<keyword evidence="4" id="KW-1003">Cell membrane</keyword>
<protein>
    <recommendedName>
        <fullName evidence="3">histidine kinase</fullName>
        <ecNumber evidence="3">2.7.13.3</ecNumber>
    </recommendedName>
</protein>
<dbReference type="Gene3D" id="1.10.287.130">
    <property type="match status" value="1"/>
</dbReference>
<evidence type="ECO:0000256" key="9">
    <source>
        <dbReference type="ARBA" id="ARBA00022840"/>
    </source>
</evidence>
<dbReference type="InterPro" id="IPR036890">
    <property type="entry name" value="HATPase_C_sf"/>
</dbReference>
<dbReference type="RefSeq" id="WP_091936434.1">
    <property type="nucleotide sequence ID" value="NZ_FOUJ01000004.1"/>
</dbReference>
<evidence type="ECO:0000259" key="12">
    <source>
        <dbReference type="PROSITE" id="PS50109"/>
    </source>
</evidence>
<dbReference type="InterPro" id="IPR035965">
    <property type="entry name" value="PAS-like_dom_sf"/>
</dbReference>
<keyword evidence="10" id="KW-0902">Two-component regulatory system</keyword>
<evidence type="ECO:0000313" key="14">
    <source>
        <dbReference type="EMBL" id="SFM66709.1"/>
    </source>
</evidence>
<keyword evidence="11" id="KW-0472">Membrane</keyword>
<dbReference type="InterPro" id="IPR036097">
    <property type="entry name" value="HisK_dim/P_sf"/>
</dbReference>
<dbReference type="GO" id="GO:0005524">
    <property type="term" value="F:ATP binding"/>
    <property type="evidence" value="ECO:0007669"/>
    <property type="project" value="UniProtKB-KW"/>
</dbReference>
<dbReference type="GO" id="GO:0005886">
    <property type="term" value="C:plasma membrane"/>
    <property type="evidence" value="ECO:0007669"/>
    <property type="project" value="UniProtKB-SubCell"/>
</dbReference>
<evidence type="ECO:0000256" key="10">
    <source>
        <dbReference type="ARBA" id="ARBA00023012"/>
    </source>
</evidence>
<keyword evidence="5" id="KW-0597">Phosphoprotein</keyword>
<dbReference type="Pfam" id="PF00512">
    <property type="entry name" value="HisKA"/>
    <property type="match status" value="1"/>
</dbReference>
<dbReference type="SUPFAM" id="SSF55785">
    <property type="entry name" value="PYP-like sensor domain (PAS domain)"/>
    <property type="match status" value="1"/>
</dbReference>
<dbReference type="FunFam" id="1.10.287.130:FF:000038">
    <property type="entry name" value="Sensory transduction histidine kinase"/>
    <property type="match status" value="1"/>
</dbReference>
<dbReference type="Pfam" id="PF02518">
    <property type="entry name" value="HATPase_c"/>
    <property type="match status" value="1"/>
</dbReference>
<dbReference type="PRINTS" id="PR00344">
    <property type="entry name" value="BCTRLSENSOR"/>
</dbReference>
<dbReference type="SMART" id="SM00388">
    <property type="entry name" value="HisKA"/>
    <property type="match status" value="1"/>
</dbReference>
<dbReference type="CDD" id="cd16922">
    <property type="entry name" value="HATPase_EvgS-ArcB-TorS-like"/>
    <property type="match status" value="1"/>
</dbReference>
<keyword evidence="8" id="KW-0418">Kinase</keyword>
<dbReference type="SUPFAM" id="SSF55874">
    <property type="entry name" value="ATPase domain of HSP90 chaperone/DNA topoisomerase II/histidine kinase"/>
    <property type="match status" value="1"/>
</dbReference>
<dbReference type="PROSITE" id="PS50112">
    <property type="entry name" value="PAS"/>
    <property type="match status" value="1"/>
</dbReference>
<evidence type="ECO:0000256" key="5">
    <source>
        <dbReference type="ARBA" id="ARBA00022553"/>
    </source>
</evidence>
<dbReference type="NCBIfam" id="TIGR00229">
    <property type="entry name" value="sensory_box"/>
    <property type="match status" value="1"/>
</dbReference>
<keyword evidence="9" id="KW-0067">ATP-binding</keyword>
<dbReference type="InterPro" id="IPR000014">
    <property type="entry name" value="PAS"/>
</dbReference>
<dbReference type="SMART" id="SM00387">
    <property type="entry name" value="HATPase_c"/>
    <property type="match status" value="1"/>
</dbReference>
<evidence type="ECO:0000256" key="8">
    <source>
        <dbReference type="ARBA" id="ARBA00022777"/>
    </source>
</evidence>
<keyword evidence="7" id="KW-0547">Nucleotide-binding</keyword>
<dbReference type="InterPro" id="IPR013767">
    <property type="entry name" value="PAS_fold"/>
</dbReference>
<comment type="subcellular location">
    <subcellularLocation>
        <location evidence="2">Cell membrane</location>
    </subcellularLocation>
</comment>
<dbReference type="CDD" id="cd00082">
    <property type="entry name" value="HisKA"/>
    <property type="match status" value="1"/>
</dbReference>
<dbReference type="GO" id="GO:0000155">
    <property type="term" value="F:phosphorelay sensor kinase activity"/>
    <property type="evidence" value="ECO:0007669"/>
    <property type="project" value="InterPro"/>
</dbReference>
<dbReference type="SUPFAM" id="SSF47384">
    <property type="entry name" value="Homodimeric domain of signal transducing histidine kinase"/>
    <property type="match status" value="1"/>
</dbReference>
<feature type="domain" description="Histidine kinase" evidence="12">
    <location>
        <begin position="187"/>
        <end position="406"/>
    </location>
</feature>
<dbReference type="SMART" id="SM00091">
    <property type="entry name" value="PAS"/>
    <property type="match status" value="1"/>
</dbReference>
<dbReference type="Proteomes" id="UP000198535">
    <property type="component" value="Unassembled WGS sequence"/>
</dbReference>
<organism evidence="14 15">
    <name type="scientific">Methanolobus profundi</name>
    <dbReference type="NCBI Taxonomy" id="487685"/>
    <lineage>
        <taxon>Archaea</taxon>
        <taxon>Methanobacteriati</taxon>
        <taxon>Methanobacteriota</taxon>
        <taxon>Stenosarchaea group</taxon>
        <taxon>Methanomicrobia</taxon>
        <taxon>Methanosarcinales</taxon>
        <taxon>Methanosarcinaceae</taxon>
        <taxon>Methanolobus</taxon>
    </lineage>
</organism>
<dbReference type="Gene3D" id="3.30.450.20">
    <property type="entry name" value="PAS domain"/>
    <property type="match status" value="1"/>
</dbReference>
<feature type="domain" description="PAS" evidence="13">
    <location>
        <begin position="50"/>
        <end position="120"/>
    </location>
</feature>
<evidence type="ECO:0000256" key="7">
    <source>
        <dbReference type="ARBA" id="ARBA00022741"/>
    </source>
</evidence>
<dbReference type="PROSITE" id="PS50109">
    <property type="entry name" value="HIS_KIN"/>
    <property type="match status" value="1"/>
</dbReference>
<evidence type="ECO:0000256" key="6">
    <source>
        <dbReference type="ARBA" id="ARBA00022679"/>
    </source>
</evidence>
<dbReference type="FunFam" id="3.30.565.10:FF:000023">
    <property type="entry name" value="PAS domain-containing sensor histidine kinase"/>
    <property type="match status" value="1"/>
</dbReference>
<evidence type="ECO:0000259" key="13">
    <source>
        <dbReference type="PROSITE" id="PS50112"/>
    </source>
</evidence>
<accession>A0A1I4SQQ1</accession>
<dbReference type="AlphaFoldDB" id="A0A1I4SQQ1"/>
<evidence type="ECO:0000256" key="3">
    <source>
        <dbReference type="ARBA" id="ARBA00012438"/>
    </source>
</evidence>
<dbReference type="PANTHER" id="PTHR43047">
    <property type="entry name" value="TWO-COMPONENT HISTIDINE PROTEIN KINASE"/>
    <property type="match status" value="1"/>
</dbReference>
<sequence length="406" mass="46008">MGPSDEDDRMHNLRKGIIGLGEASHRKSYYPQLQKQIQELNTTMQALRESEEKYRTYVTVSPYPIFVMDLDGNFIDVNPASCKQTGYSREEMLQMNVTDLVLSERYEIYVRVFKQLHDEGKLSGEFPYRKKDGGVFYMELHAVRIPGDRFLVISMDITEKKKAEDEMLKAKIAAENANRTKSEFLANMSHELRTPLNSIIGFSDAMLDGISGEINDMQYKYLNNISQSGKHLLSIINEILDISRIESGQMRLYREEVFIMDLYNEFLFTFKHALEDKNIRLKTSVDHGAGCVFADRAKLTQIIYNLVSNAIKFTDNGGTVSIDTTIKGDHVHISVTDNGIGIDNEGLKKLFTPFTQLDSSESRKHEGTGLGLALSKELVELHSGTIWAESEPGKGSIFTFTLPLCR</sequence>
<dbReference type="GO" id="GO:0009927">
    <property type="term" value="F:histidine phosphotransfer kinase activity"/>
    <property type="evidence" value="ECO:0007669"/>
    <property type="project" value="TreeGrafter"/>
</dbReference>
<comment type="catalytic activity">
    <reaction evidence="1">
        <text>ATP + protein L-histidine = ADP + protein N-phospho-L-histidine.</text>
        <dbReference type="EC" id="2.7.13.3"/>
    </reaction>
</comment>
<evidence type="ECO:0000313" key="15">
    <source>
        <dbReference type="Proteomes" id="UP000198535"/>
    </source>
</evidence>
<dbReference type="InterPro" id="IPR003594">
    <property type="entry name" value="HATPase_dom"/>
</dbReference>
<dbReference type="InterPro" id="IPR004358">
    <property type="entry name" value="Sig_transdc_His_kin-like_C"/>
</dbReference>
<keyword evidence="6" id="KW-0808">Transferase</keyword>
<evidence type="ECO:0000256" key="2">
    <source>
        <dbReference type="ARBA" id="ARBA00004236"/>
    </source>
</evidence>
<dbReference type="Gene3D" id="3.30.565.10">
    <property type="entry name" value="Histidine kinase-like ATPase, C-terminal domain"/>
    <property type="match status" value="1"/>
</dbReference>
<proteinExistence type="predicted"/>
<dbReference type="InterPro" id="IPR005467">
    <property type="entry name" value="His_kinase_dom"/>
</dbReference>
<name>A0A1I4SQQ1_9EURY</name>
<dbReference type="STRING" id="487685.SAMN04488696_1960"/>
<dbReference type="Pfam" id="PF00989">
    <property type="entry name" value="PAS"/>
    <property type="match status" value="1"/>
</dbReference>
<dbReference type="PANTHER" id="PTHR43047:SF72">
    <property type="entry name" value="OSMOSENSING HISTIDINE PROTEIN KINASE SLN1"/>
    <property type="match status" value="1"/>
</dbReference>